<dbReference type="Proteomes" id="UP001596116">
    <property type="component" value="Unassembled WGS sequence"/>
</dbReference>
<organism evidence="1 2">
    <name type="scientific">Hyphococcus aureus</name>
    <dbReference type="NCBI Taxonomy" id="2666033"/>
    <lineage>
        <taxon>Bacteria</taxon>
        <taxon>Pseudomonadati</taxon>
        <taxon>Pseudomonadota</taxon>
        <taxon>Alphaproteobacteria</taxon>
        <taxon>Parvularculales</taxon>
        <taxon>Parvularculaceae</taxon>
        <taxon>Hyphococcus</taxon>
    </lineage>
</organism>
<sequence>MGKTQLKTSLAAALLLAGCGAEGEQGQGAALARYQFDECARVALINAASGEAVRGAEDLALDLENGRLFISAYDRRAVEKAARKKRDVLPQGGVYAVALETLFDPETEEVTVSSLADPKDFTGGLRPHGLSYDEKNHELVFINRTYERQGRRWRMVPHLQRIGANGEMFVGAPSPAHCAANDVAAGEGGVVTTFDHASCGIGGGVETLFSLKRSGLADENGPLFSKAVFANGVARMQDGEIAMAATREGAVLLLAPSEEGFSERARLTMPGYPDNVTVSTEGEIVAALHPSLMKLASARKLGLGRAPSRIVAADPASGAVSFLFDDPSGEMFSAATVALETGRGMVAGSVLDEGLLVCQARI</sequence>
<proteinExistence type="predicted"/>
<accession>A0ABW1L1Y5</accession>
<dbReference type="RefSeq" id="WP_379881638.1">
    <property type="nucleotide sequence ID" value="NZ_JBHPON010000002.1"/>
</dbReference>
<dbReference type="Gene3D" id="2.120.10.30">
    <property type="entry name" value="TolB, C-terminal domain"/>
    <property type="match status" value="1"/>
</dbReference>
<name>A0ABW1L1Y5_9PROT</name>
<gene>
    <name evidence="1" type="ORF">ACFMB1_16300</name>
</gene>
<dbReference type="EMBL" id="JBHPON010000002">
    <property type="protein sequence ID" value="MFC6037118.1"/>
    <property type="molecule type" value="Genomic_DNA"/>
</dbReference>
<evidence type="ECO:0000313" key="1">
    <source>
        <dbReference type="EMBL" id="MFC6037118.1"/>
    </source>
</evidence>
<reference evidence="1 2" key="1">
    <citation type="submission" date="2024-09" db="EMBL/GenBank/DDBJ databases">
        <authorList>
            <person name="Zhang Z.-H."/>
        </authorList>
    </citation>
    <scope>NUCLEOTIDE SEQUENCE [LARGE SCALE GENOMIC DNA]</scope>
    <source>
        <strain evidence="1 2">HHTR114</strain>
    </source>
</reference>
<dbReference type="PANTHER" id="PTHR11799:SF30">
    <property type="entry name" value="SERUM PARAOXONASE_ARYLESTERASE 2"/>
    <property type="match status" value="1"/>
</dbReference>
<dbReference type="PROSITE" id="PS51257">
    <property type="entry name" value="PROKAR_LIPOPROTEIN"/>
    <property type="match status" value="1"/>
</dbReference>
<dbReference type="PANTHER" id="PTHR11799">
    <property type="entry name" value="PARAOXONASE"/>
    <property type="match status" value="1"/>
</dbReference>
<dbReference type="InterPro" id="IPR051288">
    <property type="entry name" value="Serum_paraoxonase/arylesterase"/>
</dbReference>
<evidence type="ECO:0008006" key="3">
    <source>
        <dbReference type="Google" id="ProtNLM"/>
    </source>
</evidence>
<dbReference type="SUPFAM" id="SSF63829">
    <property type="entry name" value="Calcium-dependent phosphotriesterase"/>
    <property type="match status" value="1"/>
</dbReference>
<evidence type="ECO:0000313" key="2">
    <source>
        <dbReference type="Proteomes" id="UP001596116"/>
    </source>
</evidence>
<protein>
    <recommendedName>
        <fullName evidence="3">Lipoprotein</fullName>
    </recommendedName>
</protein>
<keyword evidence="2" id="KW-1185">Reference proteome</keyword>
<comment type="caution">
    <text evidence="1">The sequence shown here is derived from an EMBL/GenBank/DDBJ whole genome shotgun (WGS) entry which is preliminary data.</text>
</comment>
<dbReference type="InterPro" id="IPR011042">
    <property type="entry name" value="6-blade_b-propeller_TolB-like"/>
</dbReference>